<dbReference type="RefSeq" id="WP_072887419.1">
    <property type="nucleotide sequence ID" value="NZ_FRAE01000012.1"/>
</dbReference>
<dbReference type="PANTHER" id="PTHR34824">
    <property type="entry name" value="HEAT-INDUCIBLE TRANSCRIPTION REPRESSOR HRCA"/>
    <property type="match status" value="1"/>
</dbReference>
<comment type="similarity">
    <text evidence="5">Belongs to the HrcA family.</text>
</comment>
<keyword evidence="2 5" id="KW-0805">Transcription regulation</keyword>
<dbReference type="SUPFAM" id="SSF55781">
    <property type="entry name" value="GAF domain-like"/>
    <property type="match status" value="1"/>
</dbReference>
<dbReference type="InterPro" id="IPR036388">
    <property type="entry name" value="WH-like_DNA-bd_sf"/>
</dbReference>
<dbReference type="InterPro" id="IPR021153">
    <property type="entry name" value="HrcA_C"/>
</dbReference>
<dbReference type="PIRSF" id="PIRSF005485">
    <property type="entry name" value="HrcA"/>
    <property type="match status" value="1"/>
</dbReference>
<dbReference type="Gene3D" id="3.30.450.40">
    <property type="match status" value="1"/>
</dbReference>
<evidence type="ECO:0000256" key="5">
    <source>
        <dbReference type="HAMAP-Rule" id="MF_00081"/>
    </source>
</evidence>
<comment type="function">
    <text evidence="5">Negative regulator of class I heat shock genes (grpE-dnaK-dnaJ and groELS operons). Prevents heat-shock induction of these operons.</text>
</comment>
<dbReference type="NCBIfam" id="TIGR00331">
    <property type="entry name" value="hrcA"/>
    <property type="match status" value="1"/>
</dbReference>
<dbReference type="InterPro" id="IPR036390">
    <property type="entry name" value="WH_DNA-bd_sf"/>
</dbReference>
<evidence type="ECO:0000256" key="4">
    <source>
        <dbReference type="ARBA" id="ARBA00023163"/>
    </source>
</evidence>
<gene>
    <name evidence="5" type="primary">hrcA</name>
    <name evidence="7" type="ORF">SAMN02744037_00765</name>
</gene>
<evidence type="ECO:0000256" key="2">
    <source>
        <dbReference type="ARBA" id="ARBA00023015"/>
    </source>
</evidence>
<dbReference type="Gene3D" id="3.30.390.60">
    <property type="entry name" value="Heat-inducible transcription repressor hrca homolog, domain 3"/>
    <property type="match status" value="1"/>
</dbReference>
<evidence type="ECO:0000313" key="8">
    <source>
        <dbReference type="Proteomes" id="UP000242497"/>
    </source>
</evidence>
<accession>A0A1M6LX44</accession>
<sequence length="344" mass="38348">MNLSERKIKILEAIIKDYIVNAEAIGSRTISKKYNLGVSAATIRNEMSDLEEMGYLIQPHTSAGRIPSEKGYKLYVNSLMEEGQLDEAEKDVIKKSVVKNIGEVKDLLEETLKLLSKLTNCTSVALTPKIRESKIKHLQLVYINPNSILLVVITDSGVVKNTIISNALGLKEDKIDVISKVLNDKLIGKVIDDLDESFIKYIKSQMINYSNILDNVFESIVSNLIEIDDLEVLLNGATNIFNFPEFNDIVKAKAFFNMLEEKKIVANVLNTKGIKKEDVNIVIGSDNYCESIKDCSVITATCDIDGIVIGKIGIIGPTRMDYSKIYSVINYMGNTLKNSIKKKL</sequence>
<keyword evidence="8" id="KW-1185">Reference proteome</keyword>
<evidence type="ECO:0000256" key="3">
    <source>
        <dbReference type="ARBA" id="ARBA00023016"/>
    </source>
</evidence>
<proteinExistence type="inferred from homology"/>
<keyword evidence="4 5" id="KW-0804">Transcription</keyword>
<organism evidence="7 8">
    <name type="scientific">Tepidibacter formicigenes DSM 15518</name>
    <dbReference type="NCBI Taxonomy" id="1123349"/>
    <lineage>
        <taxon>Bacteria</taxon>
        <taxon>Bacillati</taxon>
        <taxon>Bacillota</taxon>
        <taxon>Clostridia</taxon>
        <taxon>Peptostreptococcales</taxon>
        <taxon>Peptostreptococcaceae</taxon>
        <taxon>Tepidibacter</taxon>
    </lineage>
</organism>
<name>A0A1M6LX44_9FIRM</name>
<keyword evidence="1 5" id="KW-0678">Repressor</keyword>
<dbReference type="HAMAP" id="MF_00081">
    <property type="entry name" value="HrcA"/>
    <property type="match status" value="1"/>
</dbReference>
<dbReference type="Proteomes" id="UP000242497">
    <property type="component" value="Unassembled WGS sequence"/>
</dbReference>
<reference evidence="8" key="1">
    <citation type="submission" date="2016-11" db="EMBL/GenBank/DDBJ databases">
        <authorList>
            <person name="Varghese N."/>
            <person name="Submissions S."/>
        </authorList>
    </citation>
    <scope>NUCLEOTIDE SEQUENCE [LARGE SCALE GENOMIC DNA]</scope>
    <source>
        <strain evidence="8">DSM 15518</strain>
    </source>
</reference>
<evidence type="ECO:0000313" key="7">
    <source>
        <dbReference type="EMBL" id="SHJ75746.1"/>
    </source>
</evidence>
<dbReference type="SUPFAM" id="SSF46785">
    <property type="entry name" value="Winged helix' DNA-binding domain"/>
    <property type="match status" value="1"/>
</dbReference>
<keyword evidence="3 5" id="KW-0346">Stress response</keyword>
<protein>
    <recommendedName>
        <fullName evidence="5">Heat-inducible transcription repressor HrcA</fullName>
    </recommendedName>
</protein>
<dbReference type="STRING" id="1123349.SAMN02744037_00765"/>
<evidence type="ECO:0000259" key="6">
    <source>
        <dbReference type="Pfam" id="PF01628"/>
    </source>
</evidence>
<dbReference type="GO" id="GO:0045892">
    <property type="term" value="P:negative regulation of DNA-templated transcription"/>
    <property type="evidence" value="ECO:0007669"/>
    <property type="project" value="UniProtKB-UniRule"/>
</dbReference>
<dbReference type="GO" id="GO:0003677">
    <property type="term" value="F:DNA binding"/>
    <property type="evidence" value="ECO:0007669"/>
    <property type="project" value="InterPro"/>
</dbReference>
<dbReference type="Pfam" id="PF01628">
    <property type="entry name" value="HrcA"/>
    <property type="match status" value="1"/>
</dbReference>
<dbReference type="InterPro" id="IPR029016">
    <property type="entry name" value="GAF-like_dom_sf"/>
</dbReference>
<dbReference type="Gene3D" id="1.10.10.10">
    <property type="entry name" value="Winged helix-like DNA-binding domain superfamily/Winged helix DNA-binding domain"/>
    <property type="match status" value="1"/>
</dbReference>
<dbReference type="InterPro" id="IPR002571">
    <property type="entry name" value="HrcA"/>
</dbReference>
<evidence type="ECO:0000256" key="1">
    <source>
        <dbReference type="ARBA" id="ARBA00022491"/>
    </source>
</evidence>
<feature type="domain" description="Heat-inducible transcription repressor HrcA C-terminal" evidence="6">
    <location>
        <begin position="106"/>
        <end position="325"/>
    </location>
</feature>
<dbReference type="PANTHER" id="PTHR34824:SF1">
    <property type="entry name" value="HEAT-INDUCIBLE TRANSCRIPTION REPRESSOR HRCA"/>
    <property type="match status" value="1"/>
</dbReference>
<dbReference type="AlphaFoldDB" id="A0A1M6LX44"/>
<dbReference type="InterPro" id="IPR023120">
    <property type="entry name" value="WHTH_transcript_rep_HrcA_IDD"/>
</dbReference>
<dbReference type="EMBL" id="FRAE01000012">
    <property type="protein sequence ID" value="SHJ75746.1"/>
    <property type="molecule type" value="Genomic_DNA"/>
</dbReference>
<dbReference type="OrthoDB" id="9783139at2"/>